<sequence>MFADNQISDGESSIRSTDTSHLLNDIVGMLDVMERQTANNNVKRVSRTRNSLSITPDEGDVLCFAISLLLLSDLEWGFC</sequence>
<evidence type="ECO:0000313" key="1">
    <source>
        <dbReference type="EMBL" id="ELZ00257.1"/>
    </source>
</evidence>
<keyword evidence="2" id="KW-1185">Reference proteome</keyword>
<dbReference type="EMBL" id="AOIP01000053">
    <property type="protein sequence ID" value="ELZ00257.1"/>
    <property type="molecule type" value="Genomic_DNA"/>
</dbReference>
<proteinExistence type="predicted"/>
<accession>M0APJ8</accession>
<dbReference type="PATRIC" id="fig|1227491.4.peg.3878"/>
<name>M0APJ8_9EURY</name>
<evidence type="ECO:0000313" key="2">
    <source>
        <dbReference type="Proteomes" id="UP000011591"/>
    </source>
</evidence>
<dbReference type="Proteomes" id="UP000011591">
    <property type="component" value="Unassembled WGS sequence"/>
</dbReference>
<dbReference type="AlphaFoldDB" id="M0APJ8"/>
<comment type="caution">
    <text evidence="1">The sequence shown here is derived from an EMBL/GenBank/DDBJ whole genome shotgun (WGS) entry which is preliminary data.</text>
</comment>
<reference evidence="1 2" key="1">
    <citation type="journal article" date="2014" name="PLoS Genet.">
        <title>Phylogenetically driven sequencing of extremely halophilic archaea reveals strategies for static and dynamic osmo-response.</title>
        <authorList>
            <person name="Becker E.A."/>
            <person name="Seitzer P.M."/>
            <person name="Tritt A."/>
            <person name="Larsen D."/>
            <person name="Krusor M."/>
            <person name="Yao A.I."/>
            <person name="Wu D."/>
            <person name="Madern D."/>
            <person name="Eisen J.A."/>
            <person name="Darling A.E."/>
            <person name="Facciotti M.T."/>
        </authorList>
    </citation>
    <scope>NUCLEOTIDE SEQUENCE [LARGE SCALE GENOMIC DNA]</scope>
    <source>
        <strain evidence="1 2">DSM 13077</strain>
    </source>
</reference>
<gene>
    <name evidence="1" type="ORF">C480_19147</name>
</gene>
<organism evidence="1 2">
    <name type="scientific">Natrialba aegyptia DSM 13077</name>
    <dbReference type="NCBI Taxonomy" id="1227491"/>
    <lineage>
        <taxon>Archaea</taxon>
        <taxon>Methanobacteriati</taxon>
        <taxon>Methanobacteriota</taxon>
        <taxon>Stenosarchaea group</taxon>
        <taxon>Halobacteria</taxon>
        <taxon>Halobacteriales</taxon>
        <taxon>Natrialbaceae</taxon>
        <taxon>Natrialba</taxon>
    </lineage>
</organism>
<protein>
    <submittedName>
        <fullName evidence="1">Uncharacterized protein</fullName>
    </submittedName>
</protein>